<dbReference type="EMBL" id="HG994587">
    <property type="protein sequence ID" value="CAF3014078.1"/>
    <property type="molecule type" value="Genomic_DNA"/>
</dbReference>
<comment type="subcellular location">
    <subcellularLocation>
        <location evidence="1">Membrane</location>
        <topology evidence="1">Multi-pass membrane protein</topology>
    </subcellularLocation>
</comment>
<keyword evidence="2" id="KW-0812">Transmembrane</keyword>
<evidence type="ECO:0000256" key="2">
    <source>
        <dbReference type="ARBA" id="ARBA00022692"/>
    </source>
</evidence>
<keyword evidence="4" id="KW-0472">Membrane</keyword>
<dbReference type="Pfam" id="PF00892">
    <property type="entry name" value="EamA"/>
    <property type="match status" value="1"/>
</dbReference>
<dbReference type="InterPro" id="IPR000620">
    <property type="entry name" value="EamA_dom"/>
</dbReference>
<evidence type="ECO:0000256" key="1">
    <source>
        <dbReference type="ARBA" id="ARBA00004141"/>
    </source>
</evidence>
<keyword evidence="7" id="KW-1185">Reference proteome</keyword>
<dbReference type="SUPFAM" id="SSF103481">
    <property type="entry name" value="Multidrug resistance efflux transporter EmrE"/>
    <property type="match status" value="1"/>
</dbReference>
<evidence type="ECO:0000256" key="4">
    <source>
        <dbReference type="ARBA" id="ARBA00023136"/>
    </source>
</evidence>
<organism evidence="6 7">
    <name type="scientific">Lepeophtheirus salmonis</name>
    <name type="common">Salmon louse</name>
    <name type="synonym">Caligus salmonis</name>
    <dbReference type="NCBI Taxonomy" id="72036"/>
    <lineage>
        <taxon>Eukaryota</taxon>
        <taxon>Metazoa</taxon>
        <taxon>Ecdysozoa</taxon>
        <taxon>Arthropoda</taxon>
        <taxon>Crustacea</taxon>
        <taxon>Multicrustacea</taxon>
        <taxon>Hexanauplia</taxon>
        <taxon>Copepoda</taxon>
        <taxon>Siphonostomatoida</taxon>
        <taxon>Caligidae</taxon>
        <taxon>Lepeophtheirus</taxon>
    </lineage>
</organism>
<proteinExistence type="predicted"/>
<accession>A0A7R8HD10</accession>
<sequence>MKRLNPFPAKNITVQLFFRGFLGSFGLLGKFYALRHMALGDSTIIFTSVPLFETFFARIFLKEPCGPFEILLLTVCLLGIILVIRPDSIFGVEDSLVLSEQSVHYNSPLGIVAALVSVFGQSTSGVLNRSLKDVPVNIITWWSGMCISISAAIACVIFDVDWVSSFTPKLGWSIFIGMISYVAVCTNSLIYRFEEAGISSLLRKVTDVLLGYGVQVIYFGDLPSITTSLGVMIIVVSVIFSGFRKIVSKKMLFNFKVRRFLFCIIETSEEVKKQSQIEEGQKDDETNSS</sequence>
<evidence type="ECO:0000313" key="7">
    <source>
        <dbReference type="Proteomes" id="UP000675881"/>
    </source>
</evidence>
<reference evidence="6" key="1">
    <citation type="submission" date="2021-02" db="EMBL/GenBank/DDBJ databases">
        <authorList>
            <person name="Bekaert M."/>
        </authorList>
    </citation>
    <scope>NUCLEOTIDE SEQUENCE</scope>
    <source>
        <strain evidence="6">IoA-00</strain>
    </source>
</reference>
<evidence type="ECO:0000313" key="6">
    <source>
        <dbReference type="EMBL" id="CAF3014078.1"/>
    </source>
</evidence>
<dbReference type="Proteomes" id="UP000675881">
    <property type="component" value="Chromosome 8"/>
</dbReference>
<dbReference type="AlphaFoldDB" id="A0A7R8HD10"/>
<name>A0A7R8HD10_LEPSM</name>
<feature type="domain" description="EamA" evidence="5">
    <location>
        <begin position="8"/>
        <end position="84"/>
    </location>
</feature>
<keyword evidence="3" id="KW-1133">Transmembrane helix</keyword>
<evidence type="ECO:0000259" key="5">
    <source>
        <dbReference type="Pfam" id="PF00892"/>
    </source>
</evidence>
<dbReference type="PANTHER" id="PTHR22911">
    <property type="entry name" value="ACYL-MALONYL CONDENSING ENZYME-RELATED"/>
    <property type="match status" value="1"/>
</dbReference>
<dbReference type="PANTHER" id="PTHR22911:SF6">
    <property type="entry name" value="SOLUTE CARRIER FAMILY 35 MEMBER G1"/>
    <property type="match status" value="1"/>
</dbReference>
<dbReference type="GO" id="GO:0016020">
    <property type="term" value="C:membrane"/>
    <property type="evidence" value="ECO:0007669"/>
    <property type="project" value="UniProtKB-SubCell"/>
</dbReference>
<dbReference type="InterPro" id="IPR037185">
    <property type="entry name" value="EmrE-like"/>
</dbReference>
<gene>
    <name evidence="6" type="ORF">LSAA_14109</name>
</gene>
<evidence type="ECO:0000256" key="3">
    <source>
        <dbReference type="ARBA" id="ARBA00022989"/>
    </source>
</evidence>
<protein>
    <submittedName>
        <fullName evidence="6">(salmon louse) hypothetical protein</fullName>
    </submittedName>
</protein>
<dbReference type="OrthoDB" id="306876at2759"/>